<evidence type="ECO:0000313" key="11">
    <source>
        <dbReference type="Proteomes" id="UP000241890"/>
    </source>
</evidence>
<dbReference type="FunFam" id="3.40.640.10:FF:000015">
    <property type="entry name" value="Aspartate aminotransferase"/>
    <property type="match status" value="1"/>
</dbReference>
<keyword evidence="5 8" id="KW-0808">Transferase</keyword>
<comment type="subunit">
    <text evidence="3 8">Homodimer.</text>
</comment>
<dbReference type="GO" id="GO:0006520">
    <property type="term" value="P:amino acid metabolic process"/>
    <property type="evidence" value="ECO:0007669"/>
    <property type="project" value="InterPro"/>
</dbReference>
<dbReference type="SUPFAM" id="SSF53383">
    <property type="entry name" value="PLP-dependent transferases"/>
    <property type="match status" value="1"/>
</dbReference>
<dbReference type="InterPro" id="IPR000796">
    <property type="entry name" value="Asp_trans"/>
</dbReference>
<dbReference type="NCBIfam" id="NF006719">
    <property type="entry name" value="PRK09257.1"/>
    <property type="match status" value="1"/>
</dbReference>
<dbReference type="Gene3D" id="3.40.640.10">
    <property type="entry name" value="Type I PLP-dependent aspartate aminotransferase-like (Major domain)"/>
    <property type="match status" value="1"/>
</dbReference>
<dbReference type="GO" id="GO:0005739">
    <property type="term" value="C:mitochondrion"/>
    <property type="evidence" value="ECO:0007669"/>
    <property type="project" value="TreeGrafter"/>
</dbReference>
<dbReference type="CDD" id="cd00609">
    <property type="entry name" value="AAT_like"/>
    <property type="match status" value="1"/>
</dbReference>
<comment type="cofactor">
    <cofactor evidence="1">
        <name>pyridoxal 5'-phosphate</name>
        <dbReference type="ChEBI" id="CHEBI:597326"/>
    </cofactor>
</comment>
<dbReference type="PROSITE" id="PS00105">
    <property type="entry name" value="AA_TRANSFER_CLASS_1"/>
    <property type="match status" value="1"/>
</dbReference>
<evidence type="ECO:0000256" key="3">
    <source>
        <dbReference type="ARBA" id="ARBA00011738"/>
    </source>
</evidence>
<evidence type="ECO:0000256" key="1">
    <source>
        <dbReference type="ARBA" id="ARBA00001933"/>
    </source>
</evidence>
<dbReference type="FunCoup" id="A0A2R5G2Y0">
    <property type="interactions" value="252"/>
</dbReference>
<evidence type="ECO:0000313" key="10">
    <source>
        <dbReference type="EMBL" id="GBG24679.1"/>
    </source>
</evidence>
<comment type="miscellaneous">
    <text evidence="8">In eukaryotes there are cytoplasmic, mitochondrial and chloroplastic isozymes.</text>
</comment>
<organism evidence="10 11">
    <name type="scientific">Hondaea fermentalgiana</name>
    <dbReference type="NCBI Taxonomy" id="2315210"/>
    <lineage>
        <taxon>Eukaryota</taxon>
        <taxon>Sar</taxon>
        <taxon>Stramenopiles</taxon>
        <taxon>Bigyra</taxon>
        <taxon>Labyrinthulomycetes</taxon>
        <taxon>Thraustochytrida</taxon>
        <taxon>Thraustochytriidae</taxon>
        <taxon>Hondaea</taxon>
    </lineage>
</organism>
<evidence type="ECO:0000256" key="6">
    <source>
        <dbReference type="ARBA" id="ARBA00022898"/>
    </source>
</evidence>
<dbReference type="Proteomes" id="UP000241890">
    <property type="component" value="Unassembled WGS sequence"/>
</dbReference>
<gene>
    <name evidence="10" type="ORF">FCC1311_008972</name>
</gene>
<dbReference type="EC" id="2.6.1.1" evidence="8"/>
<evidence type="ECO:0000256" key="8">
    <source>
        <dbReference type="RuleBase" id="RU000480"/>
    </source>
</evidence>
<dbReference type="InterPro" id="IPR015422">
    <property type="entry name" value="PyrdxlP-dep_Trfase_small"/>
</dbReference>
<evidence type="ECO:0000256" key="7">
    <source>
        <dbReference type="ARBA" id="ARBA00049185"/>
    </source>
</evidence>
<dbReference type="GO" id="GO:0030170">
    <property type="term" value="F:pyridoxal phosphate binding"/>
    <property type="evidence" value="ECO:0007669"/>
    <property type="project" value="InterPro"/>
</dbReference>
<feature type="domain" description="Aminotransferase class I/classII large" evidence="9">
    <location>
        <begin position="55"/>
        <end position="423"/>
    </location>
</feature>
<dbReference type="GO" id="GO:0004069">
    <property type="term" value="F:L-aspartate:2-oxoglutarate aminotransferase activity"/>
    <property type="evidence" value="ECO:0007669"/>
    <property type="project" value="UniProtKB-EC"/>
</dbReference>
<keyword evidence="6" id="KW-0663">Pyridoxal phosphate</keyword>
<name>A0A2R5G2Y0_9STRA</name>
<dbReference type="InterPro" id="IPR004839">
    <property type="entry name" value="Aminotransferase_I/II_large"/>
</dbReference>
<dbReference type="PANTHER" id="PTHR11879">
    <property type="entry name" value="ASPARTATE AMINOTRANSFERASE"/>
    <property type="match status" value="1"/>
</dbReference>
<evidence type="ECO:0000256" key="5">
    <source>
        <dbReference type="ARBA" id="ARBA00022679"/>
    </source>
</evidence>
<keyword evidence="11" id="KW-1185">Reference proteome</keyword>
<accession>A0A2R5G2Y0</accession>
<keyword evidence="4 8" id="KW-0032">Aminotransferase</keyword>
<sequence>MLARGGVAAAAARGRGAVGAAAGSRLASTWAEVPMGPADPILGLTEMYNKDTDPRKVSLGVGAYRGEDGKPWVLPSVRAAEKKILEDGVNKEYLGISGLPSFVDLSLRFGYGDNSAPLKEGRIAGVQTLSGTGACRLVGEFFNRFGISAQNAIYMPNPTWGNHIPIFRDAGMEVKQYTYFDRDIVGVNVEGMIKDMKDAPDGSAFLLHACAHNPTGSDPTMDQWREISDVMKTKKHVPFFDCAYQGFASGDAEKDAGAIRLFVDEGHQVLLGQSFAKNFGLYGERVGALSVVCADKDEAARVESQLKLLIRPMYSNPPANGARIVQTILSDPALEKQWREECKSMADRIIRMRDLLKSNLEKEGSSRDWSHVTDQIGMFCYSGITEDQVLEMREKHHVYMTKDGRISMAGVTKENVSYLAAALHEVTK</sequence>
<comment type="caution">
    <text evidence="10">The sequence shown here is derived from an EMBL/GenBank/DDBJ whole genome shotgun (WGS) entry which is preliminary data.</text>
</comment>
<dbReference type="FunFam" id="3.90.1150.10:FF:000001">
    <property type="entry name" value="Aspartate aminotransferase"/>
    <property type="match status" value="1"/>
</dbReference>
<dbReference type="PRINTS" id="PR00799">
    <property type="entry name" value="TRANSAMINASE"/>
</dbReference>
<dbReference type="Pfam" id="PF00155">
    <property type="entry name" value="Aminotran_1_2"/>
    <property type="match status" value="1"/>
</dbReference>
<protein>
    <recommendedName>
        <fullName evidence="8">Aspartate aminotransferase</fullName>
        <ecNumber evidence="8">2.6.1.1</ecNumber>
    </recommendedName>
</protein>
<evidence type="ECO:0000259" key="9">
    <source>
        <dbReference type="Pfam" id="PF00155"/>
    </source>
</evidence>
<dbReference type="OrthoDB" id="6752799at2759"/>
<comment type="catalytic activity">
    <reaction evidence="7 8">
        <text>L-aspartate + 2-oxoglutarate = oxaloacetate + L-glutamate</text>
        <dbReference type="Rhea" id="RHEA:21824"/>
        <dbReference type="ChEBI" id="CHEBI:16452"/>
        <dbReference type="ChEBI" id="CHEBI:16810"/>
        <dbReference type="ChEBI" id="CHEBI:29985"/>
        <dbReference type="ChEBI" id="CHEBI:29991"/>
        <dbReference type="EC" id="2.6.1.1"/>
    </reaction>
</comment>
<proteinExistence type="inferred from homology"/>
<comment type="similarity">
    <text evidence="2">Belongs to the class-I pyridoxal-phosphate-dependent aminotransferase family.</text>
</comment>
<dbReference type="InParanoid" id="A0A2R5G2Y0"/>
<dbReference type="InterPro" id="IPR015421">
    <property type="entry name" value="PyrdxlP-dep_Trfase_major"/>
</dbReference>
<dbReference type="Gene3D" id="3.90.1150.10">
    <property type="entry name" value="Aspartate Aminotransferase, domain 1"/>
    <property type="match status" value="1"/>
</dbReference>
<dbReference type="InterPro" id="IPR004838">
    <property type="entry name" value="NHTrfase_class1_PyrdxlP-BS"/>
</dbReference>
<evidence type="ECO:0000256" key="2">
    <source>
        <dbReference type="ARBA" id="ARBA00007441"/>
    </source>
</evidence>
<reference evidence="10 11" key="1">
    <citation type="submission" date="2017-12" db="EMBL/GenBank/DDBJ databases">
        <title>Sequencing, de novo assembly and annotation of complete genome of a new Thraustochytrid species, strain FCC1311.</title>
        <authorList>
            <person name="Sedici K."/>
            <person name="Godart F."/>
            <person name="Aiese Cigliano R."/>
            <person name="Sanseverino W."/>
            <person name="Barakat M."/>
            <person name="Ortet P."/>
            <person name="Marechal E."/>
            <person name="Cagnac O."/>
            <person name="Amato A."/>
        </authorList>
    </citation>
    <scope>NUCLEOTIDE SEQUENCE [LARGE SCALE GENOMIC DNA]</scope>
</reference>
<dbReference type="PANTHER" id="PTHR11879:SF22">
    <property type="entry name" value="ASPARTATE AMINOTRANSFERASE, MITOCHONDRIAL"/>
    <property type="match status" value="1"/>
</dbReference>
<dbReference type="InterPro" id="IPR015424">
    <property type="entry name" value="PyrdxlP-dep_Trfase"/>
</dbReference>
<dbReference type="EMBL" id="BEYU01000008">
    <property type="protein sequence ID" value="GBG24679.1"/>
    <property type="molecule type" value="Genomic_DNA"/>
</dbReference>
<evidence type="ECO:0000256" key="4">
    <source>
        <dbReference type="ARBA" id="ARBA00022576"/>
    </source>
</evidence>
<dbReference type="AlphaFoldDB" id="A0A2R5G2Y0"/>